<dbReference type="EMBL" id="LVZM01000050">
    <property type="protein sequence ID" value="OUC50039.1"/>
    <property type="molecule type" value="Genomic_DNA"/>
</dbReference>
<organism evidence="7 8">
    <name type="scientific">Trichinella nativa</name>
    <dbReference type="NCBI Taxonomy" id="6335"/>
    <lineage>
        <taxon>Eukaryota</taxon>
        <taxon>Metazoa</taxon>
        <taxon>Ecdysozoa</taxon>
        <taxon>Nematoda</taxon>
        <taxon>Enoplea</taxon>
        <taxon>Dorylaimia</taxon>
        <taxon>Trichinellida</taxon>
        <taxon>Trichinellidae</taxon>
        <taxon>Trichinella</taxon>
    </lineage>
</organism>
<dbReference type="PANTHER" id="PTHR22779:SF6">
    <property type="entry name" value="SD17342P"/>
    <property type="match status" value="1"/>
</dbReference>
<evidence type="ECO:0000256" key="5">
    <source>
        <dbReference type="ARBA" id="ARBA00023136"/>
    </source>
</evidence>
<feature type="transmembrane region" description="Helical" evidence="6">
    <location>
        <begin position="138"/>
        <end position="164"/>
    </location>
</feature>
<reference evidence="7 8" key="1">
    <citation type="submission" date="2015-04" db="EMBL/GenBank/DDBJ databases">
        <title>Draft genome of the roundworm Trichinella nativa.</title>
        <authorList>
            <person name="Mitreva M."/>
        </authorList>
    </citation>
    <scope>NUCLEOTIDE SEQUENCE [LARGE SCALE GENOMIC DNA]</scope>
    <source>
        <strain evidence="7 8">ISS45</strain>
    </source>
</reference>
<dbReference type="AlphaFoldDB" id="A0A1Y3F2Y6"/>
<keyword evidence="5 6" id="KW-0472">Membrane</keyword>
<keyword evidence="3 6" id="KW-0812">Transmembrane</keyword>
<evidence type="ECO:0008006" key="9">
    <source>
        <dbReference type="Google" id="ProtNLM"/>
    </source>
</evidence>
<dbReference type="Pfam" id="PF10190">
    <property type="entry name" value="Tmemb_170"/>
    <property type="match status" value="1"/>
</dbReference>
<evidence type="ECO:0000256" key="2">
    <source>
        <dbReference type="ARBA" id="ARBA00006325"/>
    </source>
</evidence>
<evidence type="ECO:0000256" key="6">
    <source>
        <dbReference type="SAM" id="Phobius"/>
    </source>
</evidence>
<comment type="similarity">
    <text evidence="2">Belongs to the TMEM170 family.</text>
</comment>
<feature type="transmembrane region" description="Helical" evidence="6">
    <location>
        <begin position="170"/>
        <end position="188"/>
    </location>
</feature>
<sequence length="220" mass="25417">MNTLVQTNDETRAVQKIILFSNFHSIQNTLEEMYCSVCMNIPEIAASSVTEDNETAADTADFKSKEKYAKSLWMTPDEILQYIQVASSHISHQLDKFSEMWMQIFFWAFVSSMFIHFIACLIAVVASRRHRVFYWYDLVIILFGAIGPITWGSITSATIAWTFYNSSQQMPALYALVTGVLQSLIFLISSLRRNKKLKLTIYKDLASLLWRHCRSLRAWI</sequence>
<comment type="subcellular location">
    <subcellularLocation>
        <location evidence="1">Membrane</location>
        <topology evidence="1">Multi-pass membrane protein</topology>
    </subcellularLocation>
</comment>
<evidence type="ECO:0000256" key="4">
    <source>
        <dbReference type="ARBA" id="ARBA00022989"/>
    </source>
</evidence>
<gene>
    <name evidence="7" type="ORF">D917_04826</name>
</gene>
<comment type="caution">
    <text evidence="7">The sequence shown here is derived from an EMBL/GenBank/DDBJ whole genome shotgun (WGS) entry which is preliminary data.</text>
</comment>
<evidence type="ECO:0000313" key="8">
    <source>
        <dbReference type="Proteomes" id="UP000243006"/>
    </source>
</evidence>
<proteinExistence type="inferred from homology"/>
<feature type="transmembrane region" description="Helical" evidence="6">
    <location>
        <begin position="104"/>
        <end position="126"/>
    </location>
</feature>
<evidence type="ECO:0000256" key="1">
    <source>
        <dbReference type="ARBA" id="ARBA00004141"/>
    </source>
</evidence>
<dbReference type="InterPro" id="IPR019334">
    <property type="entry name" value="TMEM170A/B/YPR153W-like"/>
</dbReference>
<evidence type="ECO:0000256" key="3">
    <source>
        <dbReference type="ARBA" id="ARBA00022692"/>
    </source>
</evidence>
<accession>A0A1Y3F2Y6</accession>
<dbReference type="PANTHER" id="PTHR22779">
    <property type="entry name" value="SD17342P"/>
    <property type="match status" value="1"/>
</dbReference>
<name>A0A1Y3F2Y6_9BILA</name>
<evidence type="ECO:0000313" key="7">
    <source>
        <dbReference type="EMBL" id="OUC50039.1"/>
    </source>
</evidence>
<dbReference type="Proteomes" id="UP000243006">
    <property type="component" value="Unassembled WGS sequence"/>
</dbReference>
<keyword evidence="4 6" id="KW-1133">Transmembrane helix</keyword>
<protein>
    <recommendedName>
        <fullName evidence="9">Transmembrane protein</fullName>
    </recommendedName>
</protein>
<dbReference type="GO" id="GO:0016020">
    <property type="term" value="C:membrane"/>
    <property type="evidence" value="ECO:0007669"/>
    <property type="project" value="UniProtKB-SubCell"/>
</dbReference>